<dbReference type="InterPro" id="IPR027417">
    <property type="entry name" value="P-loop_NTPase"/>
</dbReference>
<dbReference type="Pfam" id="PF07728">
    <property type="entry name" value="AAA_5"/>
    <property type="match status" value="1"/>
</dbReference>
<feature type="domain" description="ATPase dynein-related AAA" evidence="1">
    <location>
        <begin position="166"/>
        <end position="300"/>
    </location>
</feature>
<evidence type="ECO:0000313" key="2">
    <source>
        <dbReference type="EMBL" id="KOB71034.1"/>
    </source>
</evidence>
<evidence type="ECO:0000313" key="3">
    <source>
        <dbReference type="Proteomes" id="UP000037510"/>
    </source>
</evidence>
<gene>
    <name evidence="2" type="ORF">OBRU01_11426</name>
</gene>
<keyword evidence="3" id="KW-1185">Reference proteome</keyword>
<dbReference type="SUPFAM" id="SSF52540">
    <property type="entry name" value="P-loop containing nucleoside triphosphate hydrolases"/>
    <property type="match status" value="1"/>
</dbReference>
<dbReference type="GO" id="GO:0005524">
    <property type="term" value="F:ATP binding"/>
    <property type="evidence" value="ECO:0007669"/>
    <property type="project" value="InterPro"/>
</dbReference>
<dbReference type="AlphaFoldDB" id="A0A0L7L6R5"/>
<dbReference type="STRING" id="104452.A0A0L7L6R5"/>
<dbReference type="GO" id="GO:0051959">
    <property type="term" value="F:dynein light intermediate chain binding"/>
    <property type="evidence" value="ECO:0007669"/>
    <property type="project" value="InterPro"/>
</dbReference>
<dbReference type="PANTHER" id="PTHR45703:SF8">
    <property type="entry name" value="DYNEINS HEAVY CHAIN"/>
    <property type="match status" value="1"/>
</dbReference>
<protein>
    <submittedName>
        <fullName evidence="2">Dynein heavy chain</fullName>
    </submittedName>
</protein>
<dbReference type="GO" id="GO:0016887">
    <property type="term" value="F:ATP hydrolysis activity"/>
    <property type="evidence" value="ECO:0007669"/>
    <property type="project" value="InterPro"/>
</dbReference>
<dbReference type="GO" id="GO:0007018">
    <property type="term" value="P:microtubule-based movement"/>
    <property type="evidence" value="ECO:0007669"/>
    <property type="project" value="InterPro"/>
</dbReference>
<sequence>MRDERLIELENALKDLKWDIDWEKLLRSEMTILKHFQNKITKHSKHTLFKNSNQLNLELTNQFSSLRINDIEDVDEQYTAIVKVIENSSKTIKVSRKNKTKLSSQTKSLIAKRADLDIYTTEFRSVDRAVKRSIRRDIRTFNLHLVQTAIEKHISLRTAKQGITRVFIIGFAGTGKSMVWQCLNKTYTMMKLKPYYNDLDPKAVTNDELFGIINPATREWKDGLFSTIMRDMANMPGDGPKWIVLDGDIDPMWIESLNTLMDDNKVLTLASNERIALTKMMRLLFEISNLRTATPATVSRAGILYINPQDLGWNP</sequence>
<reference evidence="2 3" key="1">
    <citation type="journal article" date="2015" name="Genome Biol. Evol.">
        <title>The genome of winter moth (Operophtera brumata) provides a genomic perspective on sexual dimorphism and phenology.</title>
        <authorList>
            <person name="Derks M.F."/>
            <person name="Smit S."/>
            <person name="Salis L."/>
            <person name="Schijlen E."/>
            <person name="Bossers A."/>
            <person name="Mateman C."/>
            <person name="Pijl A.S."/>
            <person name="de Ridder D."/>
            <person name="Groenen M.A."/>
            <person name="Visser M.E."/>
            <person name="Megens H.J."/>
        </authorList>
    </citation>
    <scope>NUCLEOTIDE SEQUENCE [LARGE SCALE GENOMIC DNA]</scope>
    <source>
        <strain evidence="2">WM2013NL</strain>
        <tissue evidence="2">Head and thorax</tissue>
    </source>
</reference>
<dbReference type="EMBL" id="JTDY01002640">
    <property type="protein sequence ID" value="KOB71034.1"/>
    <property type="molecule type" value="Genomic_DNA"/>
</dbReference>
<dbReference type="Gene3D" id="3.40.50.300">
    <property type="entry name" value="P-loop containing nucleotide triphosphate hydrolases"/>
    <property type="match status" value="1"/>
</dbReference>
<name>A0A0L7L6R5_OPEBR</name>
<dbReference type="InterPro" id="IPR026983">
    <property type="entry name" value="DHC"/>
</dbReference>
<proteinExistence type="predicted"/>
<dbReference type="InterPro" id="IPR011704">
    <property type="entry name" value="ATPase_dyneun-rel_AAA"/>
</dbReference>
<comment type="caution">
    <text evidence="2">The sequence shown here is derived from an EMBL/GenBank/DDBJ whole genome shotgun (WGS) entry which is preliminary data.</text>
</comment>
<dbReference type="PANTHER" id="PTHR45703">
    <property type="entry name" value="DYNEIN HEAVY CHAIN"/>
    <property type="match status" value="1"/>
</dbReference>
<organism evidence="2 3">
    <name type="scientific">Operophtera brumata</name>
    <name type="common">Winter moth</name>
    <name type="synonym">Phalaena brumata</name>
    <dbReference type="NCBI Taxonomy" id="104452"/>
    <lineage>
        <taxon>Eukaryota</taxon>
        <taxon>Metazoa</taxon>
        <taxon>Ecdysozoa</taxon>
        <taxon>Arthropoda</taxon>
        <taxon>Hexapoda</taxon>
        <taxon>Insecta</taxon>
        <taxon>Pterygota</taxon>
        <taxon>Neoptera</taxon>
        <taxon>Endopterygota</taxon>
        <taxon>Lepidoptera</taxon>
        <taxon>Glossata</taxon>
        <taxon>Ditrysia</taxon>
        <taxon>Geometroidea</taxon>
        <taxon>Geometridae</taxon>
        <taxon>Larentiinae</taxon>
        <taxon>Operophtera</taxon>
    </lineage>
</organism>
<dbReference type="GO" id="GO:0045505">
    <property type="term" value="F:dynein intermediate chain binding"/>
    <property type="evidence" value="ECO:0007669"/>
    <property type="project" value="InterPro"/>
</dbReference>
<accession>A0A0L7L6R5</accession>
<dbReference type="Proteomes" id="UP000037510">
    <property type="component" value="Unassembled WGS sequence"/>
</dbReference>
<dbReference type="GO" id="GO:0030286">
    <property type="term" value="C:dynein complex"/>
    <property type="evidence" value="ECO:0007669"/>
    <property type="project" value="InterPro"/>
</dbReference>
<evidence type="ECO:0000259" key="1">
    <source>
        <dbReference type="Pfam" id="PF07728"/>
    </source>
</evidence>